<sequence>MKLFKEKKKESASLPSPKSKPLINDEAAQESADTFHVKPLNFSIKPTFKKIFGNMGLGEHPDEHKKKTDDRLVHFRRVSAAGVHESKRSTTLLQQLVRDFRNSLQSLGAEDVAESDLETWAILIFESMSASSRVFHSVHHVFDVSEGMSDPVPVLAAFFHDVIYYSIDGGLTPKQFNILSGIIQEDPGGVVRLRERFVLPGAQSRRHSGDHKSSMRDAQDQTDSLIDMIACIFDFKPGQVLNPFKGLNEFLSAACAVRCLRHYLPLKNLAAIAACIEATIPFRKPDEDGNTPPQLLYKQLKLANEKFEMEMTEVDVAMAVQDSCEIANRDLRNFAQASCASFLSNTWNLMHESNIDLRHTTVYSISYFAVALKKMCGFFQFLDATTLYASFKGVPSQRDVDLLTKKAQDNIDIACRYLQAKLLSISVLSALAELTGGDAPIALFLGDLPEKNHPVSPGIEDFIQPAKLCANVVVNDKVYRILEHGREGGDTKFDLQNSPLAAYLYGMLGEAGMDKCLEYAVCPMTPEDAKKLLDSLPREAVVYIAKPCAILAESRKAGLKAIIEEYSD</sequence>
<proteinExistence type="predicted"/>
<protein>
    <submittedName>
        <fullName evidence="2">Uncharacterized protein</fullName>
    </submittedName>
</protein>
<dbReference type="AlphaFoldDB" id="A0A7S4RR98"/>
<accession>A0A7S4RR98</accession>
<organism evidence="2">
    <name type="scientific">Ditylum brightwellii</name>
    <dbReference type="NCBI Taxonomy" id="49249"/>
    <lineage>
        <taxon>Eukaryota</taxon>
        <taxon>Sar</taxon>
        <taxon>Stramenopiles</taxon>
        <taxon>Ochrophyta</taxon>
        <taxon>Bacillariophyta</taxon>
        <taxon>Mediophyceae</taxon>
        <taxon>Lithodesmiophycidae</taxon>
        <taxon>Lithodesmiales</taxon>
        <taxon>Lithodesmiaceae</taxon>
        <taxon>Ditylum</taxon>
    </lineage>
</organism>
<dbReference type="EMBL" id="HBNS01028986">
    <property type="protein sequence ID" value="CAE4622197.1"/>
    <property type="molecule type" value="Transcribed_RNA"/>
</dbReference>
<feature type="region of interest" description="Disordered" evidence="1">
    <location>
        <begin position="1"/>
        <end position="27"/>
    </location>
</feature>
<gene>
    <name evidence="2" type="ORF">DBRI00130_LOCUS22778</name>
</gene>
<name>A0A7S4RR98_9STRA</name>
<feature type="compositionally biased region" description="Low complexity" evidence="1">
    <location>
        <begin position="12"/>
        <end position="22"/>
    </location>
</feature>
<evidence type="ECO:0000256" key="1">
    <source>
        <dbReference type="SAM" id="MobiDB-lite"/>
    </source>
</evidence>
<evidence type="ECO:0000313" key="2">
    <source>
        <dbReference type="EMBL" id="CAE4622197.1"/>
    </source>
</evidence>
<reference evidence="2" key="1">
    <citation type="submission" date="2021-01" db="EMBL/GenBank/DDBJ databases">
        <authorList>
            <person name="Corre E."/>
            <person name="Pelletier E."/>
            <person name="Niang G."/>
            <person name="Scheremetjew M."/>
            <person name="Finn R."/>
            <person name="Kale V."/>
            <person name="Holt S."/>
            <person name="Cochrane G."/>
            <person name="Meng A."/>
            <person name="Brown T."/>
            <person name="Cohen L."/>
        </authorList>
    </citation>
    <scope>NUCLEOTIDE SEQUENCE</scope>
    <source>
        <strain evidence="2">GSO104</strain>
    </source>
</reference>